<keyword evidence="1" id="KW-0805">Transcription regulation</keyword>
<dbReference type="PRINTS" id="PR01554">
    <property type="entry name" value="FIMREGULATRY"/>
</dbReference>
<comment type="caution">
    <text evidence="3">The sequence shown here is derived from an EMBL/GenBank/DDBJ whole genome shotgun (WGS) entry which is preliminary data.</text>
</comment>
<dbReference type="Gene3D" id="1.10.10.2690">
    <property type="match status" value="1"/>
</dbReference>
<organism evidence="3 4">
    <name type="scientific">Escherichia coli</name>
    <dbReference type="NCBI Taxonomy" id="562"/>
    <lineage>
        <taxon>Bacteria</taxon>
        <taxon>Pseudomonadati</taxon>
        <taxon>Pseudomonadota</taxon>
        <taxon>Gammaproteobacteria</taxon>
        <taxon>Enterobacterales</taxon>
        <taxon>Enterobacteriaceae</taxon>
        <taxon>Escherichia</taxon>
    </lineage>
</organism>
<gene>
    <name evidence="3" type="ORF">GP711_20645</name>
</gene>
<evidence type="ECO:0000313" key="3">
    <source>
        <dbReference type="EMBL" id="KAE9728703.1"/>
    </source>
</evidence>
<dbReference type="GO" id="GO:0006355">
    <property type="term" value="P:regulation of DNA-templated transcription"/>
    <property type="evidence" value="ECO:0007669"/>
    <property type="project" value="InterPro"/>
</dbReference>
<evidence type="ECO:0000256" key="2">
    <source>
        <dbReference type="ARBA" id="ARBA00023163"/>
    </source>
</evidence>
<keyword evidence="2" id="KW-0804">Transcription</keyword>
<evidence type="ECO:0000313" key="4">
    <source>
        <dbReference type="Proteomes" id="UP000437875"/>
    </source>
</evidence>
<dbReference type="InterPro" id="IPR004356">
    <property type="entry name" value="Adhesin_operon_reg_prot"/>
</dbReference>
<dbReference type="EMBL" id="WSGM01000015">
    <property type="protein sequence ID" value="KAE9728703.1"/>
    <property type="molecule type" value="Genomic_DNA"/>
</dbReference>
<protein>
    <submittedName>
        <fullName evidence="3">Transcriptional regulator</fullName>
    </submittedName>
</protein>
<accession>A0A6D0G3V5</accession>
<reference evidence="3 4" key="1">
    <citation type="submission" date="2019-10" db="EMBL/GenBank/DDBJ databases">
        <title>Antimicrobial-resistant enteric bacteria are widely distributed amongst people, animals and the environment in northern Tanzania.</title>
        <authorList>
            <person name="Subbiah M."/>
            <person name="Call D.R."/>
        </authorList>
    </citation>
    <scope>NUCLEOTIDE SEQUENCE [LARGE SCALE GENOMIC DNA]</scope>
    <source>
        <strain evidence="3 4">TzEc067</strain>
    </source>
</reference>
<dbReference type="RefSeq" id="WP_157702659.1">
    <property type="nucleotide sequence ID" value="NZ_WSGM01000015.1"/>
</dbReference>
<dbReference type="InterPro" id="IPR053721">
    <property type="entry name" value="Fimbrial_Adhesin_Reg"/>
</dbReference>
<proteinExistence type="predicted"/>
<dbReference type="AlphaFoldDB" id="A0A6D0G3V5"/>
<evidence type="ECO:0000256" key="1">
    <source>
        <dbReference type="ARBA" id="ARBA00023015"/>
    </source>
</evidence>
<dbReference type="Pfam" id="PF03333">
    <property type="entry name" value="PapB"/>
    <property type="match status" value="1"/>
</dbReference>
<sequence>MKDCYFHSTTKQTKTLLPGQMLEQHFELLIGISPIHSEKVIDALMDHLVLGYTKRECCERNDVCQSYFSGALKRIHVLNLTVCKLIPFYVKK</sequence>
<name>A0A6D0G3V5_ECOLX</name>
<dbReference type="Proteomes" id="UP000437875">
    <property type="component" value="Unassembled WGS sequence"/>
</dbReference>